<feature type="domain" description="HTH Mu-type" evidence="1">
    <location>
        <begin position="8"/>
        <end position="74"/>
    </location>
</feature>
<dbReference type="PATRIC" id="fig|750.21.peg.623"/>
<dbReference type="InterPro" id="IPR009061">
    <property type="entry name" value="DNA-bd_dom_put_sf"/>
</dbReference>
<protein>
    <submittedName>
        <fullName evidence="2">Transposase</fullName>
    </submittedName>
</protein>
<name>A0A1A7P2K3_9PAST</name>
<gene>
    <name evidence="2" type="ORF">QV03_08025</name>
</gene>
<dbReference type="InterPro" id="IPR009004">
    <property type="entry name" value="Transposase_Mu_C"/>
</dbReference>
<evidence type="ECO:0000259" key="1">
    <source>
        <dbReference type="PROSITE" id="PS51702"/>
    </source>
</evidence>
<proteinExistence type="predicted"/>
<accession>A0A1A7P2K3</accession>
<dbReference type="GO" id="GO:0006313">
    <property type="term" value="P:DNA transposition"/>
    <property type="evidence" value="ECO:0007669"/>
    <property type="project" value="InterPro"/>
</dbReference>
<dbReference type="Gene3D" id="2.30.30.130">
    <property type="entry name" value="Transposase, Mu, C-terminal"/>
    <property type="match status" value="1"/>
</dbReference>
<sequence length="677" mass="78065">MSLNKSKTHYSAKELLDLSLNCLPNSVQGILYQAKKNKWNGRKRSAQGGGIEFELATLPIDIQAEILLKEKIAKDPDFKNTKIKKVKAQERVMTESAWNVLASATNEQERRAEHRFDAVMKLKKLLDLRYKLTQAIDLVVESFNGQEGETVSRGSLKRWWYKVKNHPQSNWLPLLLDRIERDSTNRYAEIDDTAWKYFLKLYLRKSQPQFNACYYHLSLAAEENGWTIPSLSGLKRKVKREIGAAELALARGGEHTLREIIKPQKRTVAHLDALEIVNGDGYQHNVFVDWYEDGSRPIRPKTWFWQDVRTRRILAWCVDDSENGDQIRQATLRLIKQYGIPKTILMDNTRAASDLQTSTQTKRGKRNKEILAEGLLERLGIKVIRTLVFKGRGNGRAKPIERAFRRDALPSYIDLDPRLEGYFAGFDVINRPEDYQYKKGVNKALFLQVVEEGVRLWNSKKGRQTELGEGIYSADELWIRDYAKIDAVKPSEEQLRQLMMLGESTKVDKHGCFKLKAGYRINGQQNRYYSPALQGGEYSQVVVRFDPDDLHGTVYVYDLNGVYLCEAQCEETVAFDSMEGARQQRRFETQERKLVKKLLDTQEKASAAEYEQYRKKFVDVPDADLAKPRQIKPLPAFDGSAALKVVDDEHYQLKPTKKTDLNKGLDIYAQLLREQEN</sequence>
<dbReference type="GO" id="GO:0015074">
    <property type="term" value="P:DNA integration"/>
    <property type="evidence" value="ECO:0007669"/>
    <property type="project" value="InterPro"/>
</dbReference>
<dbReference type="InterPro" id="IPR003314">
    <property type="entry name" value="Mu-type_HTH"/>
</dbReference>
<dbReference type="Pfam" id="PF09039">
    <property type="entry name" value="HTH_Tnp_Mu_2"/>
    <property type="match status" value="1"/>
</dbReference>
<dbReference type="InterPro" id="IPR036397">
    <property type="entry name" value="RNaseH_sf"/>
</dbReference>
<organism evidence="2 3">
    <name type="scientific">Gallibacterium anatis</name>
    <dbReference type="NCBI Taxonomy" id="750"/>
    <lineage>
        <taxon>Bacteria</taxon>
        <taxon>Pseudomonadati</taxon>
        <taxon>Pseudomonadota</taxon>
        <taxon>Gammaproteobacteria</taxon>
        <taxon>Pasteurellales</taxon>
        <taxon>Pasteurellaceae</taxon>
        <taxon>Gallibacterium</taxon>
    </lineage>
</organism>
<dbReference type="AlphaFoldDB" id="A0A1A7P2K3"/>
<dbReference type="OrthoDB" id="5676324at2"/>
<dbReference type="SUPFAM" id="SSF46955">
    <property type="entry name" value="Putative DNA-binding domain"/>
    <property type="match status" value="1"/>
</dbReference>
<dbReference type="RefSeq" id="WP_065232469.1">
    <property type="nucleotide sequence ID" value="NZ_JTJN01000012.1"/>
</dbReference>
<dbReference type="SUPFAM" id="SSF50610">
    <property type="entry name" value="mu transposase, C-terminal domain"/>
    <property type="match status" value="1"/>
</dbReference>
<dbReference type="InterPro" id="IPR015378">
    <property type="entry name" value="Transposase-like_Mu_C"/>
</dbReference>
<dbReference type="Proteomes" id="UP000092643">
    <property type="component" value="Unassembled WGS sequence"/>
</dbReference>
<dbReference type="GO" id="GO:0003677">
    <property type="term" value="F:DNA binding"/>
    <property type="evidence" value="ECO:0007669"/>
    <property type="project" value="InterPro"/>
</dbReference>
<dbReference type="InterPro" id="IPR012337">
    <property type="entry name" value="RNaseH-like_sf"/>
</dbReference>
<dbReference type="InterPro" id="IPR004189">
    <property type="entry name" value="Phage_Mu_transposase"/>
</dbReference>
<dbReference type="Pfam" id="PF02316">
    <property type="entry name" value="HTH_Tnp_Mu_1"/>
    <property type="match status" value="1"/>
</dbReference>
<dbReference type="InterPro" id="IPR036388">
    <property type="entry name" value="WH-like_DNA-bd_sf"/>
</dbReference>
<dbReference type="InterPro" id="IPR015126">
    <property type="entry name" value="Mu_I-gamma"/>
</dbReference>
<dbReference type="Pfam" id="PF02914">
    <property type="entry name" value="DDE_2"/>
    <property type="match status" value="1"/>
</dbReference>
<dbReference type="SUPFAM" id="SSF53098">
    <property type="entry name" value="Ribonuclease H-like"/>
    <property type="match status" value="1"/>
</dbReference>
<dbReference type="PROSITE" id="PS51702">
    <property type="entry name" value="HTH_MU"/>
    <property type="match status" value="1"/>
</dbReference>
<comment type="caution">
    <text evidence="2">The sequence shown here is derived from an EMBL/GenBank/DDBJ whole genome shotgun (WGS) entry which is preliminary data.</text>
</comment>
<evidence type="ECO:0000313" key="3">
    <source>
        <dbReference type="Proteomes" id="UP000092643"/>
    </source>
</evidence>
<dbReference type="Gene3D" id="3.30.420.10">
    <property type="entry name" value="Ribonuclease H-like superfamily/Ribonuclease H"/>
    <property type="match status" value="1"/>
</dbReference>
<dbReference type="Gene3D" id="1.10.10.60">
    <property type="entry name" value="Homeodomain-like"/>
    <property type="match status" value="2"/>
</dbReference>
<evidence type="ECO:0000313" key="2">
    <source>
        <dbReference type="EMBL" id="OBW98077.1"/>
    </source>
</evidence>
<dbReference type="InterPro" id="IPR009057">
    <property type="entry name" value="Homeodomain-like_sf"/>
</dbReference>
<dbReference type="GO" id="GO:0004803">
    <property type="term" value="F:transposase activity"/>
    <property type="evidence" value="ECO:0007669"/>
    <property type="project" value="InterPro"/>
</dbReference>
<dbReference type="EMBL" id="JTJO01000035">
    <property type="protein sequence ID" value="OBW98077.1"/>
    <property type="molecule type" value="Genomic_DNA"/>
</dbReference>
<dbReference type="SUPFAM" id="SSF46689">
    <property type="entry name" value="Homeodomain-like"/>
    <property type="match status" value="2"/>
</dbReference>
<reference evidence="2 3" key="1">
    <citation type="submission" date="2014-11" db="EMBL/GenBank/DDBJ databases">
        <title>Pan-genome of Gallibacterium spp.</title>
        <authorList>
            <person name="Kudirkiene E."/>
            <person name="Bojesen A.M."/>
        </authorList>
    </citation>
    <scope>NUCLEOTIDE SEQUENCE [LARGE SCALE GENOMIC DNA]</scope>
    <source>
        <strain evidence="2 3">F 279</strain>
    </source>
</reference>
<dbReference type="Gene3D" id="1.10.10.10">
    <property type="entry name" value="Winged helix-like DNA-binding domain superfamily/Winged helix DNA-binding domain"/>
    <property type="match status" value="1"/>
</dbReference>
<dbReference type="Pfam" id="PF09299">
    <property type="entry name" value="Mu-transpos_C"/>
    <property type="match status" value="1"/>
</dbReference>